<sequence>MDEEIHGGGGRKEIDLSGVKQAKLSRAEEWTDKRRTKEMRERLAGGEDEEMAKKKRGEKDGDGAGGKS</sequence>
<feature type="region of interest" description="Disordered" evidence="1">
    <location>
        <begin position="1"/>
        <end position="68"/>
    </location>
</feature>
<feature type="compositionally biased region" description="Basic and acidic residues" evidence="1">
    <location>
        <begin position="25"/>
        <end position="45"/>
    </location>
</feature>
<feature type="compositionally biased region" description="Basic and acidic residues" evidence="1">
    <location>
        <begin position="1"/>
        <end position="15"/>
    </location>
</feature>
<accession>A0AAN7X4V5</accession>
<reference evidence="2 3" key="2">
    <citation type="journal article" date="2023" name="Mol. Biol. Evol.">
        <title>Genomics of Secondarily Temperate Adaptation in the Only Non-Antarctic Icefish.</title>
        <authorList>
            <person name="Rivera-Colon A.G."/>
            <person name="Rayamajhi N."/>
            <person name="Minhas B.F."/>
            <person name="Madrigal G."/>
            <person name="Bilyk K.T."/>
            <person name="Yoon V."/>
            <person name="Hune M."/>
            <person name="Gregory S."/>
            <person name="Cheng C.H.C."/>
            <person name="Catchen J.M."/>
        </authorList>
    </citation>
    <scope>NUCLEOTIDE SEQUENCE [LARGE SCALE GENOMIC DNA]</scope>
    <source>
        <strain evidence="2">JMC-PN-2008</strain>
    </source>
</reference>
<dbReference type="EMBL" id="JAUZQC010000016">
    <property type="protein sequence ID" value="KAK5857701.1"/>
    <property type="molecule type" value="Genomic_DNA"/>
</dbReference>
<comment type="caution">
    <text evidence="2">The sequence shown here is derived from an EMBL/GenBank/DDBJ whole genome shotgun (WGS) entry which is preliminary data.</text>
</comment>
<evidence type="ECO:0000256" key="1">
    <source>
        <dbReference type="SAM" id="MobiDB-lite"/>
    </source>
</evidence>
<reference evidence="2 3" key="1">
    <citation type="journal article" date="2023" name="Genes (Basel)">
        <title>Chromosome-Level Genome Assembly and Circadian Gene Repertoire of the Patagonia Blennie Eleginops maclovinus-The Closest Ancestral Proxy of Antarctic Cryonotothenioids.</title>
        <authorList>
            <person name="Cheng C.C."/>
            <person name="Rivera-Colon A.G."/>
            <person name="Minhas B.F."/>
            <person name="Wilson L."/>
            <person name="Rayamajhi N."/>
            <person name="Vargas-Chacoff L."/>
            <person name="Catchen J.M."/>
        </authorList>
    </citation>
    <scope>NUCLEOTIDE SEQUENCE [LARGE SCALE GENOMIC DNA]</scope>
    <source>
        <strain evidence="2">JMC-PN-2008</strain>
    </source>
</reference>
<dbReference type="AlphaFoldDB" id="A0AAN7X4V5"/>
<protein>
    <submittedName>
        <fullName evidence="2">Uncharacterized protein</fullName>
    </submittedName>
</protein>
<evidence type="ECO:0000313" key="2">
    <source>
        <dbReference type="EMBL" id="KAK5857701.1"/>
    </source>
</evidence>
<gene>
    <name evidence="2" type="ORF">PBY51_010928</name>
</gene>
<name>A0AAN7X4V5_ELEMC</name>
<dbReference type="Proteomes" id="UP001346869">
    <property type="component" value="Unassembled WGS sequence"/>
</dbReference>
<proteinExistence type="predicted"/>
<evidence type="ECO:0000313" key="3">
    <source>
        <dbReference type="Proteomes" id="UP001346869"/>
    </source>
</evidence>
<organism evidence="2 3">
    <name type="scientific">Eleginops maclovinus</name>
    <name type="common">Patagonian blennie</name>
    <name type="synonym">Eleginus maclovinus</name>
    <dbReference type="NCBI Taxonomy" id="56733"/>
    <lineage>
        <taxon>Eukaryota</taxon>
        <taxon>Metazoa</taxon>
        <taxon>Chordata</taxon>
        <taxon>Craniata</taxon>
        <taxon>Vertebrata</taxon>
        <taxon>Euteleostomi</taxon>
        <taxon>Actinopterygii</taxon>
        <taxon>Neopterygii</taxon>
        <taxon>Teleostei</taxon>
        <taxon>Neoteleostei</taxon>
        <taxon>Acanthomorphata</taxon>
        <taxon>Eupercaria</taxon>
        <taxon>Perciformes</taxon>
        <taxon>Notothenioidei</taxon>
        <taxon>Eleginopidae</taxon>
        <taxon>Eleginops</taxon>
    </lineage>
</organism>
<keyword evidence="3" id="KW-1185">Reference proteome</keyword>